<evidence type="ECO:0000256" key="1">
    <source>
        <dbReference type="ARBA" id="ARBA00004479"/>
    </source>
</evidence>
<feature type="domain" description="GOLD" evidence="10">
    <location>
        <begin position="26"/>
        <end position="108"/>
    </location>
</feature>
<evidence type="ECO:0000256" key="2">
    <source>
        <dbReference type="ARBA" id="ARBA00007104"/>
    </source>
</evidence>
<accession>A0A6G3MJE5</accession>
<evidence type="ECO:0000256" key="5">
    <source>
        <dbReference type="ARBA" id="ARBA00022989"/>
    </source>
</evidence>
<dbReference type="AlphaFoldDB" id="A0A6G3MJE5"/>
<evidence type="ECO:0000256" key="3">
    <source>
        <dbReference type="ARBA" id="ARBA00022692"/>
    </source>
</evidence>
<organism evidence="11">
    <name type="scientific">Henneguya salminicola</name>
    <name type="common">Myxosporean</name>
    <dbReference type="NCBI Taxonomy" id="69463"/>
    <lineage>
        <taxon>Eukaryota</taxon>
        <taxon>Metazoa</taxon>
        <taxon>Cnidaria</taxon>
        <taxon>Myxozoa</taxon>
        <taxon>Myxosporea</taxon>
        <taxon>Bivalvulida</taxon>
        <taxon>Platysporina</taxon>
        <taxon>Myxobolidae</taxon>
        <taxon>Henneguya</taxon>
    </lineage>
</organism>
<feature type="transmembrane region" description="Helical" evidence="8">
    <location>
        <begin position="168"/>
        <end position="190"/>
    </location>
</feature>
<evidence type="ECO:0000259" key="10">
    <source>
        <dbReference type="PROSITE" id="PS50866"/>
    </source>
</evidence>
<proteinExistence type="inferred from homology"/>
<keyword evidence="5 8" id="KW-1133">Transmembrane helix</keyword>
<dbReference type="PANTHER" id="PTHR22811">
    <property type="entry name" value="TRANSMEMBRANE EMP24 DOMAIN-CONTAINING PROTEIN"/>
    <property type="match status" value="1"/>
</dbReference>
<evidence type="ECO:0000256" key="7">
    <source>
        <dbReference type="RuleBase" id="RU003827"/>
    </source>
</evidence>
<evidence type="ECO:0000313" key="11">
    <source>
        <dbReference type="EMBL" id="NDJ94155.1"/>
    </source>
</evidence>
<dbReference type="PROSITE" id="PS50866">
    <property type="entry name" value="GOLD"/>
    <property type="match status" value="1"/>
</dbReference>
<reference evidence="11" key="1">
    <citation type="submission" date="2018-11" db="EMBL/GenBank/DDBJ databases">
        <title>Henneguya salminicola genome and transcriptome.</title>
        <authorList>
            <person name="Yahalomi D."/>
            <person name="Atkinson S.D."/>
            <person name="Neuhof M."/>
            <person name="Chang E.S."/>
            <person name="Philippe H."/>
            <person name="Cartwright P."/>
            <person name="Bartholomew J.L."/>
            <person name="Huchon D."/>
        </authorList>
    </citation>
    <scope>NUCLEOTIDE SEQUENCE</scope>
    <source>
        <strain evidence="11">Hz1</strain>
        <tissue evidence="11">Whole</tissue>
    </source>
</reference>
<sequence length="197" mass="23025">MQIALFLLVCLCWQLCLNLKFTLTEYECFYEDVMEKQKITFYYKMLSGASPKIGVEIKSENGNTLYKKETDQDTVTMTAPSKDTYRMCFYPVFDMIALDNIVFFDIDPGNPRHYESDIFQNVSSLEKHIMETLTETEMLLNHFNMKLEMNHGDLTNDILVVSNLKNKVFQWSLFHAILIIISTIVQLILVKRLFVNS</sequence>
<dbReference type="EMBL" id="GHBP01006861">
    <property type="protein sequence ID" value="NDJ94155.1"/>
    <property type="molecule type" value="Transcribed_RNA"/>
</dbReference>
<evidence type="ECO:0000256" key="9">
    <source>
        <dbReference type="SAM" id="SignalP"/>
    </source>
</evidence>
<dbReference type="SMART" id="SM01190">
    <property type="entry name" value="EMP24_GP25L"/>
    <property type="match status" value="1"/>
</dbReference>
<evidence type="ECO:0000256" key="6">
    <source>
        <dbReference type="ARBA" id="ARBA00023136"/>
    </source>
</evidence>
<keyword evidence="3 7" id="KW-0812">Transmembrane</keyword>
<dbReference type="InterPro" id="IPR009038">
    <property type="entry name" value="GOLD_dom"/>
</dbReference>
<comment type="similarity">
    <text evidence="2 7">Belongs to the EMP24/GP25L family.</text>
</comment>
<keyword evidence="6 8" id="KW-0472">Membrane</keyword>
<dbReference type="InterPro" id="IPR015720">
    <property type="entry name" value="Emp24-like"/>
</dbReference>
<protein>
    <submittedName>
        <fullName evidence="11">Transmembrane emp24 domain-containing protein 7 (Trinotate prediction)</fullName>
    </submittedName>
</protein>
<evidence type="ECO:0000256" key="4">
    <source>
        <dbReference type="ARBA" id="ARBA00022729"/>
    </source>
</evidence>
<feature type="chain" id="PRO_5026238442" evidence="9">
    <location>
        <begin position="19"/>
        <end position="197"/>
    </location>
</feature>
<feature type="signal peptide" evidence="9">
    <location>
        <begin position="1"/>
        <end position="18"/>
    </location>
</feature>
<keyword evidence="4 9" id="KW-0732">Signal</keyword>
<comment type="subcellular location">
    <subcellularLocation>
        <location evidence="1 7">Membrane</location>
        <topology evidence="1 7">Single-pass type I membrane protein</topology>
    </subcellularLocation>
</comment>
<dbReference type="GO" id="GO:0016020">
    <property type="term" value="C:membrane"/>
    <property type="evidence" value="ECO:0007669"/>
    <property type="project" value="UniProtKB-SubCell"/>
</dbReference>
<name>A0A6G3MJE5_HENSL</name>
<evidence type="ECO:0000256" key="8">
    <source>
        <dbReference type="SAM" id="Phobius"/>
    </source>
</evidence>
<dbReference type="Pfam" id="PF01105">
    <property type="entry name" value="EMP24_GP25L"/>
    <property type="match status" value="1"/>
</dbReference>